<dbReference type="FunFam" id="1.10.287.370:FF:000001">
    <property type="entry name" value="Prefoldin subunit 3"/>
    <property type="match status" value="1"/>
</dbReference>
<feature type="region of interest" description="Disordered" evidence="6">
    <location>
        <begin position="85"/>
        <end position="105"/>
    </location>
</feature>
<dbReference type="AlphaFoldDB" id="A0AAD7BY38"/>
<evidence type="ECO:0000313" key="7">
    <source>
        <dbReference type="EMBL" id="KAJ7633709.1"/>
    </source>
</evidence>
<dbReference type="GO" id="GO:0015631">
    <property type="term" value="F:tubulin binding"/>
    <property type="evidence" value="ECO:0007669"/>
    <property type="project" value="TreeGrafter"/>
</dbReference>
<feature type="coiled-coil region" evidence="5">
    <location>
        <begin position="158"/>
        <end position="185"/>
    </location>
</feature>
<dbReference type="Pfam" id="PF02996">
    <property type="entry name" value="Prefoldin"/>
    <property type="match status" value="1"/>
</dbReference>
<dbReference type="InterPro" id="IPR009053">
    <property type="entry name" value="Prefoldin"/>
</dbReference>
<dbReference type="PIRSF" id="PIRSF016396">
    <property type="entry name" value="Prefoldin_subunit_3"/>
    <property type="match status" value="1"/>
</dbReference>
<keyword evidence="3 4" id="KW-0143">Chaperone</keyword>
<feature type="compositionally biased region" description="Acidic residues" evidence="6">
    <location>
        <begin position="93"/>
        <end position="103"/>
    </location>
</feature>
<dbReference type="EMBL" id="JARKIE010000488">
    <property type="protein sequence ID" value="KAJ7633709.1"/>
    <property type="molecule type" value="Genomic_DNA"/>
</dbReference>
<dbReference type="PANTHER" id="PTHR12409">
    <property type="entry name" value="PREFOLDIN SUBUNIT 3"/>
    <property type="match status" value="1"/>
</dbReference>
<accession>A0AAD7BY38</accession>
<keyword evidence="8" id="KW-1185">Reference proteome</keyword>
<comment type="function">
    <text evidence="4">Binds specifically to cytosolic chaperonin (c-CPN) and transfers target proteins to it. Binds to nascent polypeptide chain and promotes folding in an environment in which there are many competing pathways for nonnative proteins.</text>
</comment>
<evidence type="ECO:0000313" key="8">
    <source>
        <dbReference type="Proteomes" id="UP001221757"/>
    </source>
</evidence>
<comment type="similarity">
    <text evidence="1 4">Belongs to the prefoldin subunit alpha family.</text>
</comment>
<name>A0AAD7BY38_MYCRO</name>
<evidence type="ECO:0000256" key="2">
    <source>
        <dbReference type="ARBA" id="ARBA00011695"/>
    </source>
</evidence>
<gene>
    <name evidence="7" type="ORF">B0H17DRAFT_1172559</name>
</gene>
<comment type="caution">
    <text evidence="7">The sequence shown here is derived from an EMBL/GenBank/DDBJ whole genome shotgun (WGS) entry which is preliminary data.</text>
</comment>
<keyword evidence="5" id="KW-0175">Coiled coil</keyword>
<dbReference type="PANTHER" id="PTHR12409:SF0">
    <property type="entry name" value="PREFOLDIN SUBUNIT 3"/>
    <property type="match status" value="1"/>
</dbReference>
<evidence type="ECO:0000256" key="4">
    <source>
        <dbReference type="PIRNR" id="PIRNR016396"/>
    </source>
</evidence>
<dbReference type="Gene3D" id="1.10.287.370">
    <property type="match status" value="1"/>
</dbReference>
<dbReference type="GO" id="GO:0016272">
    <property type="term" value="C:prefoldin complex"/>
    <property type="evidence" value="ECO:0007669"/>
    <property type="project" value="UniProtKB-UniRule"/>
</dbReference>
<dbReference type="InterPro" id="IPR004127">
    <property type="entry name" value="Prefoldin_subunit_alpha"/>
</dbReference>
<dbReference type="GO" id="GO:0007017">
    <property type="term" value="P:microtubule-based process"/>
    <property type="evidence" value="ECO:0007669"/>
    <property type="project" value="TreeGrafter"/>
</dbReference>
<evidence type="ECO:0000256" key="6">
    <source>
        <dbReference type="SAM" id="MobiDB-lite"/>
    </source>
</evidence>
<comment type="subunit">
    <text evidence="2 4">Heterohexamer of two PFD-alpha type and four PFD-beta type subunits.</text>
</comment>
<dbReference type="GO" id="GO:0006457">
    <property type="term" value="P:protein folding"/>
    <property type="evidence" value="ECO:0007669"/>
    <property type="project" value="UniProtKB-UniRule"/>
</dbReference>
<evidence type="ECO:0000256" key="3">
    <source>
        <dbReference type="ARBA" id="ARBA00023186"/>
    </source>
</evidence>
<feature type="region of interest" description="Disordered" evidence="6">
    <location>
        <begin position="197"/>
        <end position="221"/>
    </location>
</feature>
<dbReference type="Proteomes" id="UP001221757">
    <property type="component" value="Unassembled WGS sequence"/>
</dbReference>
<dbReference type="InterPro" id="IPR016655">
    <property type="entry name" value="PFD3"/>
</dbReference>
<sequence length="221" mass="24564">MSLTSTAEERNPRGIPKAPFIADVEDHVGGPAGEVEGPLKAFQDALAKYRFMDTNLAQRRAGLEDKIPDIKKTLMMVEFLQERREGKGKAADDDLDGDDELDGEGAAAKPLTTTFELNDTLYAEAELEDTDTVYLWLGANVMLSYQIPAAIALLQSKLHAAETSLDNTIEDLEFLREQITVMEVNTARVYNWDVKRRREKREREQASSALTTAKTADRDGG</sequence>
<dbReference type="GO" id="GO:0007021">
    <property type="term" value="P:tubulin complex assembly"/>
    <property type="evidence" value="ECO:0007669"/>
    <property type="project" value="TreeGrafter"/>
</dbReference>
<protein>
    <recommendedName>
        <fullName evidence="4">Prefoldin subunit 3</fullName>
    </recommendedName>
</protein>
<reference evidence="7" key="1">
    <citation type="submission" date="2023-03" db="EMBL/GenBank/DDBJ databases">
        <title>Massive genome expansion in bonnet fungi (Mycena s.s.) driven by repeated elements and novel gene families across ecological guilds.</title>
        <authorList>
            <consortium name="Lawrence Berkeley National Laboratory"/>
            <person name="Harder C.B."/>
            <person name="Miyauchi S."/>
            <person name="Viragh M."/>
            <person name="Kuo A."/>
            <person name="Thoen E."/>
            <person name="Andreopoulos B."/>
            <person name="Lu D."/>
            <person name="Skrede I."/>
            <person name="Drula E."/>
            <person name="Henrissat B."/>
            <person name="Morin E."/>
            <person name="Kohler A."/>
            <person name="Barry K."/>
            <person name="LaButti K."/>
            <person name="Morin E."/>
            <person name="Salamov A."/>
            <person name="Lipzen A."/>
            <person name="Mereny Z."/>
            <person name="Hegedus B."/>
            <person name="Baldrian P."/>
            <person name="Stursova M."/>
            <person name="Weitz H."/>
            <person name="Taylor A."/>
            <person name="Grigoriev I.V."/>
            <person name="Nagy L.G."/>
            <person name="Martin F."/>
            <person name="Kauserud H."/>
        </authorList>
    </citation>
    <scope>NUCLEOTIDE SEQUENCE</scope>
    <source>
        <strain evidence="7">CBHHK067</strain>
    </source>
</reference>
<dbReference type="CDD" id="cd23156">
    <property type="entry name" value="Prefoldin_3"/>
    <property type="match status" value="1"/>
</dbReference>
<evidence type="ECO:0000256" key="5">
    <source>
        <dbReference type="SAM" id="Coils"/>
    </source>
</evidence>
<proteinExistence type="inferred from homology"/>
<dbReference type="SUPFAM" id="SSF46579">
    <property type="entry name" value="Prefoldin"/>
    <property type="match status" value="1"/>
</dbReference>
<dbReference type="GO" id="GO:0005737">
    <property type="term" value="C:cytoplasm"/>
    <property type="evidence" value="ECO:0007669"/>
    <property type="project" value="UniProtKB-ARBA"/>
</dbReference>
<evidence type="ECO:0000256" key="1">
    <source>
        <dbReference type="ARBA" id="ARBA00010048"/>
    </source>
</evidence>
<organism evidence="7 8">
    <name type="scientific">Mycena rosella</name>
    <name type="common">Pink bonnet</name>
    <name type="synonym">Agaricus rosellus</name>
    <dbReference type="NCBI Taxonomy" id="1033263"/>
    <lineage>
        <taxon>Eukaryota</taxon>
        <taxon>Fungi</taxon>
        <taxon>Dikarya</taxon>
        <taxon>Basidiomycota</taxon>
        <taxon>Agaricomycotina</taxon>
        <taxon>Agaricomycetes</taxon>
        <taxon>Agaricomycetidae</taxon>
        <taxon>Agaricales</taxon>
        <taxon>Marasmiineae</taxon>
        <taxon>Mycenaceae</taxon>
        <taxon>Mycena</taxon>
    </lineage>
</organism>